<evidence type="ECO:0000256" key="2">
    <source>
        <dbReference type="SAM" id="MobiDB-lite"/>
    </source>
</evidence>
<protein>
    <submittedName>
        <fullName evidence="3">Uncharacterized protein</fullName>
    </submittedName>
</protein>
<feature type="compositionally biased region" description="Polar residues" evidence="2">
    <location>
        <begin position="9"/>
        <end position="19"/>
    </location>
</feature>
<feature type="coiled-coil region" evidence="1">
    <location>
        <begin position="66"/>
        <end position="116"/>
    </location>
</feature>
<evidence type="ECO:0000313" key="4">
    <source>
        <dbReference type="Proteomes" id="UP000494256"/>
    </source>
</evidence>
<organism evidence="3 4">
    <name type="scientific">Arctia plantaginis</name>
    <name type="common">Wood tiger moth</name>
    <name type="synonym">Phalaena plantaginis</name>
    <dbReference type="NCBI Taxonomy" id="874455"/>
    <lineage>
        <taxon>Eukaryota</taxon>
        <taxon>Metazoa</taxon>
        <taxon>Ecdysozoa</taxon>
        <taxon>Arthropoda</taxon>
        <taxon>Hexapoda</taxon>
        <taxon>Insecta</taxon>
        <taxon>Pterygota</taxon>
        <taxon>Neoptera</taxon>
        <taxon>Endopterygota</taxon>
        <taxon>Lepidoptera</taxon>
        <taxon>Glossata</taxon>
        <taxon>Ditrysia</taxon>
        <taxon>Noctuoidea</taxon>
        <taxon>Erebidae</taxon>
        <taxon>Arctiinae</taxon>
        <taxon>Arctia</taxon>
    </lineage>
</organism>
<gene>
    <name evidence="3" type="ORF">APLA_LOCUS14146</name>
</gene>
<evidence type="ECO:0000313" key="3">
    <source>
        <dbReference type="EMBL" id="CAB3252869.1"/>
    </source>
</evidence>
<keyword evidence="1" id="KW-0175">Coiled coil</keyword>
<comment type="caution">
    <text evidence="3">The sequence shown here is derived from an EMBL/GenBank/DDBJ whole genome shotgun (WGS) entry which is preliminary data.</text>
</comment>
<evidence type="ECO:0000256" key="1">
    <source>
        <dbReference type="SAM" id="Coils"/>
    </source>
</evidence>
<proteinExistence type="predicted"/>
<dbReference type="Proteomes" id="UP000494256">
    <property type="component" value="Unassembled WGS sequence"/>
</dbReference>
<accession>A0A8S1B3G0</accession>
<feature type="region of interest" description="Disordered" evidence="2">
    <location>
        <begin position="1"/>
        <end position="27"/>
    </location>
</feature>
<dbReference type="EMBL" id="CADEBD010000387">
    <property type="protein sequence ID" value="CAB3252869.1"/>
    <property type="molecule type" value="Genomic_DNA"/>
</dbReference>
<reference evidence="3 4" key="1">
    <citation type="submission" date="2020-04" db="EMBL/GenBank/DDBJ databases">
        <authorList>
            <person name="Wallbank WR R."/>
            <person name="Pardo Diaz C."/>
            <person name="Kozak K."/>
            <person name="Martin S."/>
            <person name="Jiggins C."/>
            <person name="Moest M."/>
            <person name="Warren A I."/>
            <person name="Byers J.R.P. K."/>
            <person name="Montejo-Kovacevich G."/>
            <person name="Yen C E."/>
        </authorList>
    </citation>
    <scope>NUCLEOTIDE SEQUENCE [LARGE SCALE GENOMIC DNA]</scope>
</reference>
<name>A0A8S1B3G0_ARCPL</name>
<sequence length="126" mass="14882">MSLLRSPEGSKSTSVSRYGSSPDLRKLDAMPSINITHRKRKQPENEYLTQFEDFRSEIMTFFKEFAKTQQETYSKLQKEITEIKYEQNSESIIIQQNALKQELTDMQIMNNTYQQESHNLKPRPLD</sequence>
<dbReference type="OrthoDB" id="6331233at2759"/>
<dbReference type="AlphaFoldDB" id="A0A8S1B3G0"/>